<evidence type="ECO:0000313" key="1">
    <source>
        <dbReference type="EMBL" id="CAK9074441.1"/>
    </source>
</evidence>
<keyword evidence="2" id="KW-1185">Reference proteome</keyword>
<gene>
    <name evidence="1" type="ORF">CCMP2556_LOCUS36677</name>
</gene>
<proteinExistence type="predicted"/>
<comment type="caution">
    <text evidence="1">The sequence shown here is derived from an EMBL/GenBank/DDBJ whole genome shotgun (WGS) entry which is preliminary data.</text>
</comment>
<protein>
    <submittedName>
        <fullName evidence="1">Uncharacterized protein</fullName>
    </submittedName>
</protein>
<accession>A0ABP0PEI5</accession>
<name>A0ABP0PEI5_9DINO</name>
<evidence type="ECO:0000313" key="2">
    <source>
        <dbReference type="Proteomes" id="UP001642484"/>
    </source>
</evidence>
<dbReference type="EMBL" id="CAXAMN010023017">
    <property type="protein sequence ID" value="CAK9074441.1"/>
    <property type="molecule type" value="Genomic_DNA"/>
</dbReference>
<reference evidence="1 2" key="1">
    <citation type="submission" date="2024-02" db="EMBL/GenBank/DDBJ databases">
        <authorList>
            <person name="Chen Y."/>
            <person name="Shah S."/>
            <person name="Dougan E. K."/>
            <person name="Thang M."/>
            <person name="Chan C."/>
        </authorList>
    </citation>
    <scope>NUCLEOTIDE SEQUENCE [LARGE SCALE GENOMIC DNA]</scope>
</reference>
<organism evidence="1 2">
    <name type="scientific">Durusdinium trenchii</name>
    <dbReference type="NCBI Taxonomy" id="1381693"/>
    <lineage>
        <taxon>Eukaryota</taxon>
        <taxon>Sar</taxon>
        <taxon>Alveolata</taxon>
        <taxon>Dinophyceae</taxon>
        <taxon>Suessiales</taxon>
        <taxon>Symbiodiniaceae</taxon>
        <taxon>Durusdinium</taxon>
    </lineage>
</organism>
<dbReference type="Proteomes" id="UP001642484">
    <property type="component" value="Unassembled WGS sequence"/>
</dbReference>
<sequence length="184" mass="21386">MVRISVFKYYHHASARRHEWVFLAHDGVGPAAARKGLIIFQRQTRQKHIAIGSCGRWTCEDVGDGPRTIEFKNFACDDAPNINRHELLWQCVGAFSDGRSTWTSYEMGRNKIQQRTMQYIGWLVKEDPWRMEPFLGPWQQDIHAPVPHGASVLRHLPCLDSHPELRQLTNDEEPDLEWTLVDQQ</sequence>